<reference evidence="2 3" key="1">
    <citation type="submission" date="2024-09" db="EMBL/GenBank/DDBJ databases">
        <title>Rethinking Asexuality: The Enigmatic Case of Functional Sexual Genes in Lepraria (Stereocaulaceae).</title>
        <authorList>
            <person name="Doellman M."/>
            <person name="Sun Y."/>
            <person name="Barcenas-Pena A."/>
            <person name="Lumbsch H.T."/>
            <person name="Grewe F."/>
        </authorList>
    </citation>
    <scope>NUCLEOTIDE SEQUENCE [LARGE SCALE GENOMIC DNA]</scope>
    <source>
        <strain evidence="2 3">Mercado 3170</strain>
    </source>
</reference>
<feature type="region of interest" description="Disordered" evidence="1">
    <location>
        <begin position="153"/>
        <end position="179"/>
    </location>
</feature>
<name>A0ABR4A9B7_9LECA</name>
<accession>A0ABR4A9B7</accession>
<evidence type="ECO:0000313" key="2">
    <source>
        <dbReference type="EMBL" id="KAL2039938.1"/>
    </source>
</evidence>
<evidence type="ECO:0000313" key="3">
    <source>
        <dbReference type="Proteomes" id="UP001590950"/>
    </source>
</evidence>
<dbReference type="InterPro" id="IPR025494">
    <property type="entry name" value="DUF4385"/>
</dbReference>
<evidence type="ECO:0000256" key="1">
    <source>
        <dbReference type="SAM" id="MobiDB-lite"/>
    </source>
</evidence>
<dbReference type="Proteomes" id="UP001590950">
    <property type="component" value="Unassembled WGS sequence"/>
</dbReference>
<protein>
    <recommendedName>
        <fullName evidence="4">DUF4385 multi-domain protein</fullName>
    </recommendedName>
</protein>
<dbReference type="EMBL" id="JBEFKJ010000023">
    <property type="protein sequence ID" value="KAL2039938.1"/>
    <property type="molecule type" value="Genomic_DNA"/>
</dbReference>
<sequence length="179" mass="20560">MTMSLSPSLSPPWATYRIGRGETGVLTYEPYKSALLPLWRFKTPAIARTSSSDLWAAFLNYEKEDDFVGMDMCRKFIQMGMTRAKRYANYKGGRNYEAGGKEGGKVIGIEEGADWEGRREKEEASQVFREVWERARSHGGYLAKKQEFLSRQKEWDTEKMRKEAPVGKGKKRKRKGENG</sequence>
<keyword evidence="3" id="KW-1185">Reference proteome</keyword>
<dbReference type="Pfam" id="PF14328">
    <property type="entry name" value="DUF4385"/>
    <property type="match status" value="1"/>
</dbReference>
<feature type="compositionally biased region" description="Basic residues" evidence="1">
    <location>
        <begin position="168"/>
        <end position="179"/>
    </location>
</feature>
<proteinExistence type="predicted"/>
<evidence type="ECO:0008006" key="4">
    <source>
        <dbReference type="Google" id="ProtNLM"/>
    </source>
</evidence>
<comment type="caution">
    <text evidence="2">The sequence shown here is derived from an EMBL/GenBank/DDBJ whole genome shotgun (WGS) entry which is preliminary data.</text>
</comment>
<feature type="compositionally biased region" description="Basic and acidic residues" evidence="1">
    <location>
        <begin position="153"/>
        <end position="165"/>
    </location>
</feature>
<organism evidence="2 3">
    <name type="scientific">Stereocaulon virgatum</name>
    <dbReference type="NCBI Taxonomy" id="373712"/>
    <lineage>
        <taxon>Eukaryota</taxon>
        <taxon>Fungi</taxon>
        <taxon>Dikarya</taxon>
        <taxon>Ascomycota</taxon>
        <taxon>Pezizomycotina</taxon>
        <taxon>Lecanoromycetes</taxon>
        <taxon>OSLEUM clade</taxon>
        <taxon>Lecanoromycetidae</taxon>
        <taxon>Lecanorales</taxon>
        <taxon>Lecanorineae</taxon>
        <taxon>Stereocaulaceae</taxon>
        <taxon>Stereocaulon</taxon>
    </lineage>
</organism>
<gene>
    <name evidence="2" type="ORF">N7G274_007341</name>
</gene>